<evidence type="ECO:0000313" key="1">
    <source>
        <dbReference type="EMBL" id="TQL57085.1"/>
    </source>
</evidence>
<keyword evidence="2" id="KW-1185">Reference proteome</keyword>
<name>A0A542Z9T2_9MICO</name>
<evidence type="ECO:0000313" key="2">
    <source>
        <dbReference type="Proteomes" id="UP000319514"/>
    </source>
</evidence>
<organism evidence="1 2">
    <name type="scientific">Oryzihumus leptocrescens</name>
    <dbReference type="NCBI Taxonomy" id="297536"/>
    <lineage>
        <taxon>Bacteria</taxon>
        <taxon>Bacillati</taxon>
        <taxon>Actinomycetota</taxon>
        <taxon>Actinomycetes</taxon>
        <taxon>Micrococcales</taxon>
        <taxon>Intrasporangiaceae</taxon>
        <taxon>Oryzihumus</taxon>
    </lineage>
</organism>
<dbReference type="RefSeq" id="WP_141790520.1">
    <property type="nucleotide sequence ID" value="NZ_BAAAKX010000025.1"/>
</dbReference>
<protein>
    <submittedName>
        <fullName evidence="1">Uncharacterized protein DUF2071</fullName>
    </submittedName>
</protein>
<accession>A0A542Z9T2</accession>
<dbReference type="Proteomes" id="UP000319514">
    <property type="component" value="Unassembled WGS sequence"/>
</dbReference>
<gene>
    <name evidence="1" type="ORF">FB474_3858</name>
</gene>
<proteinExistence type="predicted"/>
<dbReference type="InterPro" id="IPR018644">
    <property type="entry name" value="DUF2071"/>
</dbReference>
<sequence>MIPRLSGEIERRLLVNYRVDPAVIGPLLPAPFRPQIVDGAAVAGICLIRLGAMRPTGFPAWIGRRSENAAHRIAVEWDAPEGTKAGVYIPRRDTDSMLNVAVGGHLYPGQHHRARFRVRESETEVAVAFAARDGSVEVDVAVRVTAELAGSKIFADVSAASEFFERGSLGYSATDQAQRLDGLQLHTNAWKVEPVEVLSARSSYFDDAAVFPTGSVALDCALIMRRVPVQWSALPTLATKPLGTDAL</sequence>
<dbReference type="EMBL" id="VFOQ01000002">
    <property type="protein sequence ID" value="TQL57085.1"/>
    <property type="molecule type" value="Genomic_DNA"/>
</dbReference>
<dbReference type="Pfam" id="PF09844">
    <property type="entry name" value="DUF2071"/>
    <property type="match status" value="1"/>
</dbReference>
<dbReference type="AlphaFoldDB" id="A0A542Z9T2"/>
<reference evidence="1 2" key="1">
    <citation type="submission" date="2019-06" db="EMBL/GenBank/DDBJ databases">
        <title>Sequencing the genomes of 1000 actinobacteria strains.</title>
        <authorList>
            <person name="Klenk H.-P."/>
        </authorList>
    </citation>
    <scope>NUCLEOTIDE SEQUENCE [LARGE SCALE GENOMIC DNA]</scope>
    <source>
        <strain evidence="1 2">DSM 18082</strain>
    </source>
</reference>
<comment type="caution">
    <text evidence="1">The sequence shown here is derived from an EMBL/GenBank/DDBJ whole genome shotgun (WGS) entry which is preliminary data.</text>
</comment>
<dbReference type="OrthoDB" id="150993at2"/>